<protein>
    <submittedName>
        <fullName evidence="1">Nuclear transport factor 2 family protein</fullName>
    </submittedName>
</protein>
<dbReference type="EMBL" id="JAESND010000001">
    <property type="protein sequence ID" value="MBM3114610.1"/>
    <property type="molecule type" value="Genomic_DNA"/>
</dbReference>
<dbReference type="Pfam" id="PF12893">
    <property type="entry name" value="Lumazine_bd_2"/>
    <property type="match status" value="1"/>
</dbReference>
<organism evidence="1 2">
    <name type="scientific">Jeongeupia naejangsanensis</name>
    <dbReference type="NCBI Taxonomy" id="613195"/>
    <lineage>
        <taxon>Bacteria</taxon>
        <taxon>Pseudomonadati</taxon>
        <taxon>Pseudomonadota</taxon>
        <taxon>Betaproteobacteria</taxon>
        <taxon>Neisseriales</taxon>
        <taxon>Chitinibacteraceae</taxon>
        <taxon>Jeongeupia</taxon>
    </lineage>
</organism>
<proteinExistence type="predicted"/>
<dbReference type="Proteomes" id="UP000809431">
    <property type="component" value="Unassembled WGS sequence"/>
</dbReference>
<name>A0ABS2BGL8_9NEIS</name>
<dbReference type="InterPro" id="IPR032710">
    <property type="entry name" value="NTF2-like_dom_sf"/>
</dbReference>
<evidence type="ECO:0000313" key="2">
    <source>
        <dbReference type="Proteomes" id="UP000809431"/>
    </source>
</evidence>
<dbReference type="SUPFAM" id="SSF54427">
    <property type="entry name" value="NTF2-like"/>
    <property type="match status" value="1"/>
</dbReference>
<dbReference type="Gene3D" id="3.10.450.50">
    <property type="match status" value="1"/>
</dbReference>
<comment type="caution">
    <text evidence="1">The sequence shown here is derived from an EMBL/GenBank/DDBJ whole genome shotgun (WGS) entry which is preliminary data.</text>
</comment>
<evidence type="ECO:0000313" key="1">
    <source>
        <dbReference type="EMBL" id="MBM3114610.1"/>
    </source>
</evidence>
<dbReference type="InterPro" id="IPR039437">
    <property type="entry name" value="FrzH/put_lumazine-bd"/>
</dbReference>
<gene>
    <name evidence="1" type="ORF">JMJ54_02100</name>
</gene>
<sequence>MALALAGLSLAGPVQAGRSDDEAAIRQVANDYLASWSAGDGKKMTALLHPKAVRRSLPAAPDAALVDINAGALVAATAAGDGKPVAGEKPLLAVNVLDVYGNAAVAKVTGSQWVEYLQLGRVQGSWKIINVMYGARQ</sequence>
<accession>A0ABS2BGL8</accession>
<reference evidence="1 2" key="1">
    <citation type="submission" date="2021-01" db="EMBL/GenBank/DDBJ databases">
        <title>Draft Genome Sequence and Polyhydroxyalkanoate Biosynthetic Potential of Jeongeupia naejangsanensis Type Strain DSM 24253.</title>
        <authorList>
            <person name="Turrini P."/>
            <person name="Artuso I."/>
            <person name="Lugli G.A."/>
            <person name="Frangipani E."/>
            <person name="Ventura M."/>
            <person name="Visca P."/>
        </authorList>
    </citation>
    <scope>NUCLEOTIDE SEQUENCE [LARGE SCALE GENOMIC DNA]</scope>
    <source>
        <strain evidence="1 2">DSM 24253</strain>
    </source>
</reference>
<dbReference type="RefSeq" id="WP_203536294.1">
    <property type="nucleotide sequence ID" value="NZ_JAESND010000001.1"/>
</dbReference>
<keyword evidence="2" id="KW-1185">Reference proteome</keyword>